<dbReference type="GO" id="GO:0019843">
    <property type="term" value="F:rRNA binding"/>
    <property type="evidence" value="ECO:0007669"/>
    <property type="project" value="UniProtKB-UniRule"/>
</dbReference>
<evidence type="ECO:0000313" key="11">
    <source>
        <dbReference type="EMBL" id="OGK39638.1"/>
    </source>
</evidence>
<dbReference type="EMBL" id="MGAE01000015">
    <property type="protein sequence ID" value="OGK39638.1"/>
    <property type="molecule type" value="Genomic_DNA"/>
</dbReference>
<comment type="caution">
    <text evidence="11">The sequence shown here is derived from an EMBL/GenBank/DDBJ whole genome shotgun (WGS) entry which is preliminary data.</text>
</comment>
<dbReference type="InterPro" id="IPR004044">
    <property type="entry name" value="KH_dom_type_2"/>
</dbReference>
<name>A0A1F7I8E8_9BACT</name>
<dbReference type="PANTHER" id="PTHR11760:SF19">
    <property type="entry name" value="SMALL RIBOSOMAL SUBUNIT PROTEIN US3C"/>
    <property type="match status" value="1"/>
</dbReference>
<evidence type="ECO:0000256" key="6">
    <source>
        <dbReference type="ARBA" id="ARBA00024998"/>
    </source>
</evidence>
<dbReference type="Pfam" id="PF00189">
    <property type="entry name" value="Ribosomal_S3_C"/>
    <property type="match status" value="1"/>
</dbReference>
<dbReference type="PANTHER" id="PTHR11760">
    <property type="entry name" value="30S/40S RIBOSOMAL PROTEIN S3"/>
    <property type="match status" value="1"/>
</dbReference>
<dbReference type="AlphaFoldDB" id="A0A1F7I8E8"/>
<comment type="function">
    <text evidence="6 8">Binds the lower part of the 30S subunit head. Binds mRNA in the 70S ribosome, positioning it for translation.</text>
</comment>
<organism evidence="11 12">
    <name type="scientific">Candidatus Roizmanbacteria bacterium RIFCSPHIGHO2_12_FULL_44_10</name>
    <dbReference type="NCBI Taxonomy" id="1802054"/>
    <lineage>
        <taxon>Bacteria</taxon>
        <taxon>Candidatus Roizmaniibacteriota</taxon>
    </lineage>
</organism>
<dbReference type="Gene3D" id="3.30.300.20">
    <property type="match status" value="1"/>
</dbReference>
<dbReference type="GO" id="GO:0022627">
    <property type="term" value="C:cytosolic small ribosomal subunit"/>
    <property type="evidence" value="ECO:0007669"/>
    <property type="project" value="TreeGrafter"/>
</dbReference>
<evidence type="ECO:0000256" key="8">
    <source>
        <dbReference type="HAMAP-Rule" id="MF_01309"/>
    </source>
</evidence>
<dbReference type="NCBIfam" id="TIGR01009">
    <property type="entry name" value="rpsC_bact"/>
    <property type="match status" value="1"/>
</dbReference>
<proteinExistence type="inferred from homology"/>
<reference evidence="11 12" key="1">
    <citation type="journal article" date="2016" name="Nat. Commun.">
        <title>Thousands of microbial genomes shed light on interconnected biogeochemical processes in an aquifer system.</title>
        <authorList>
            <person name="Anantharaman K."/>
            <person name="Brown C.T."/>
            <person name="Hug L.A."/>
            <person name="Sharon I."/>
            <person name="Castelle C.J."/>
            <person name="Probst A.J."/>
            <person name="Thomas B.C."/>
            <person name="Singh A."/>
            <person name="Wilkins M.J."/>
            <person name="Karaoz U."/>
            <person name="Brodie E.L."/>
            <person name="Williams K.H."/>
            <person name="Hubbard S.S."/>
            <person name="Banfield J.F."/>
        </authorList>
    </citation>
    <scope>NUCLEOTIDE SEQUENCE [LARGE SCALE GENOMIC DNA]</scope>
</reference>
<keyword evidence="5 8" id="KW-0687">Ribonucleoprotein</keyword>
<dbReference type="InterPro" id="IPR009019">
    <property type="entry name" value="KH_sf_prok-type"/>
</dbReference>
<dbReference type="GO" id="GO:0003735">
    <property type="term" value="F:structural constituent of ribosome"/>
    <property type="evidence" value="ECO:0007669"/>
    <property type="project" value="InterPro"/>
</dbReference>
<dbReference type="InterPro" id="IPR057258">
    <property type="entry name" value="Ribosomal_uS3"/>
</dbReference>
<comment type="subunit">
    <text evidence="8">Part of the 30S ribosomal subunit. Forms a tight complex with proteins S10 and S14.</text>
</comment>
<dbReference type="InterPro" id="IPR036419">
    <property type="entry name" value="Ribosomal_S3_C_sf"/>
</dbReference>
<keyword evidence="4 8" id="KW-0689">Ribosomal protein</keyword>
<feature type="domain" description="KH type-2" evidence="10">
    <location>
        <begin position="40"/>
        <end position="116"/>
    </location>
</feature>
<dbReference type="InterPro" id="IPR005704">
    <property type="entry name" value="Ribosomal_uS3_bac-typ"/>
</dbReference>
<accession>A0A1F7I8E8</accession>
<dbReference type="PROSITE" id="PS50823">
    <property type="entry name" value="KH_TYPE_2"/>
    <property type="match status" value="1"/>
</dbReference>
<dbReference type="Gene3D" id="3.30.1140.32">
    <property type="entry name" value="Ribosomal protein S3, C-terminal domain"/>
    <property type="match status" value="1"/>
</dbReference>
<dbReference type="InterPro" id="IPR015946">
    <property type="entry name" value="KH_dom-like_a/b"/>
</dbReference>
<dbReference type="FunFam" id="3.30.300.20:FF:000001">
    <property type="entry name" value="30S ribosomal protein S3"/>
    <property type="match status" value="1"/>
</dbReference>
<evidence type="ECO:0000256" key="7">
    <source>
        <dbReference type="ARBA" id="ARBA00035257"/>
    </source>
</evidence>
<evidence type="ECO:0000313" key="12">
    <source>
        <dbReference type="Proteomes" id="UP000179024"/>
    </source>
</evidence>
<evidence type="ECO:0000259" key="10">
    <source>
        <dbReference type="PROSITE" id="PS50823"/>
    </source>
</evidence>
<comment type="similarity">
    <text evidence="1 8 9">Belongs to the universal ribosomal protein uS3 family.</text>
</comment>
<dbReference type="Proteomes" id="UP000179024">
    <property type="component" value="Unassembled WGS sequence"/>
</dbReference>
<dbReference type="GO" id="GO:0006412">
    <property type="term" value="P:translation"/>
    <property type="evidence" value="ECO:0007669"/>
    <property type="project" value="UniProtKB-UniRule"/>
</dbReference>
<evidence type="ECO:0000256" key="4">
    <source>
        <dbReference type="ARBA" id="ARBA00022980"/>
    </source>
</evidence>
<dbReference type="InterPro" id="IPR018280">
    <property type="entry name" value="Ribosomal_uS3_CS"/>
</dbReference>
<evidence type="ECO:0000256" key="9">
    <source>
        <dbReference type="RuleBase" id="RU003624"/>
    </source>
</evidence>
<sequence>MGQKVHPKGFRIGITKTWDSRWMFPDKRTFKECLLSDIRIRKGIMTQFKFSLVTRVEIERAINKLSITIHSVKPGMIIGRGGKGLEDVKKFIIGTIGREKVDKEKIKIDIKIEPVKKPYLNAYYVALDIGAKIERGLPHRVIVHHTMDRVLEAGAKGVKVQLGGRIRGATIARREKYSQGTVPVSTIREDIDYAQYPALTKSGYVGIKVWIARKED</sequence>
<protein>
    <recommendedName>
        <fullName evidence="7 8">Small ribosomal subunit protein uS3</fullName>
    </recommendedName>
</protein>
<gene>
    <name evidence="8" type="primary">rpsC</name>
    <name evidence="11" type="ORF">A3F34_03065</name>
</gene>
<keyword evidence="3 8" id="KW-0694">RNA-binding</keyword>
<dbReference type="SUPFAM" id="SSF54814">
    <property type="entry name" value="Prokaryotic type KH domain (KH-domain type II)"/>
    <property type="match status" value="1"/>
</dbReference>
<dbReference type="GO" id="GO:0003729">
    <property type="term" value="F:mRNA binding"/>
    <property type="evidence" value="ECO:0007669"/>
    <property type="project" value="UniProtKB-UniRule"/>
</dbReference>
<dbReference type="InterPro" id="IPR001351">
    <property type="entry name" value="Ribosomal_uS3_C"/>
</dbReference>
<keyword evidence="2 8" id="KW-0699">rRNA-binding</keyword>
<evidence type="ECO:0000256" key="5">
    <source>
        <dbReference type="ARBA" id="ARBA00023274"/>
    </source>
</evidence>
<dbReference type="SUPFAM" id="SSF54821">
    <property type="entry name" value="Ribosomal protein S3 C-terminal domain"/>
    <property type="match status" value="1"/>
</dbReference>
<dbReference type="CDD" id="cd02412">
    <property type="entry name" value="KH-II_30S_S3"/>
    <property type="match status" value="1"/>
</dbReference>
<dbReference type="PROSITE" id="PS00548">
    <property type="entry name" value="RIBOSOMAL_S3"/>
    <property type="match status" value="1"/>
</dbReference>
<evidence type="ECO:0000256" key="3">
    <source>
        <dbReference type="ARBA" id="ARBA00022884"/>
    </source>
</evidence>
<dbReference type="HAMAP" id="MF_01309_B">
    <property type="entry name" value="Ribosomal_uS3_B"/>
    <property type="match status" value="1"/>
</dbReference>
<evidence type="ECO:0000256" key="1">
    <source>
        <dbReference type="ARBA" id="ARBA00010761"/>
    </source>
</evidence>
<dbReference type="Pfam" id="PF07650">
    <property type="entry name" value="KH_2"/>
    <property type="match status" value="1"/>
</dbReference>
<evidence type="ECO:0000256" key="2">
    <source>
        <dbReference type="ARBA" id="ARBA00022730"/>
    </source>
</evidence>